<sequence length="84" mass="8847">MPCSRRRLFFAGSCQPNRRTDHDLSCPHSNTRTAIFVSCFATAASGSTCVAGCNSPLGQRPALMILLCSLLSASDVGANAEEVV</sequence>
<comment type="caution">
    <text evidence="1">The sequence shown here is derived from an EMBL/GenBank/DDBJ whole genome shotgun (WGS) entry which is preliminary data.</text>
</comment>
<dbReference type="Proteomes" id="UP001497392">
    <property type="component" value="Unassembled WGS sequence"/>
</dbReference>
<keyword evidence="2" id="KW-1185">Reference proteome</keyword>
<dbReference type="EMBL" id="CAXHTA020000010">
    <property type="protein sequence ID" value="CAL5224441.1"/>
    <property type="molecule type" value="Genomic_DNA"/>
</dbReference>
<evidence type="ECO:0000313" key="1">
    <source>
        <dbReference type="EMBL" id="CAL5224441.1"/>
    </source>
</evidence>
<protein>
    <submittedName>
        <fullName evidence="1">G7127 protein</fullName>
    </submittedName>
</protein>
<organism evidence="1 2">
    <name type="scientific">Coccomyxa viridis</name>
    <dbReference type="NCBI Taxonomy" id="1274662"/>
    <lineage>
        <taxon>Eukaryota</taxon>
        <taxon>Viridiplantae</taxon>
        <taxon>Chlorophyta</taxon>
        <taxon>core chlorophytes</taxon>
        <taxon>Trebouxiophyceae</taxon>
        <taxon>Trebouxiophyceae incertae sedis</taxon>
        <taxon>Coccomyxaceae</taxon>
        <taxon>Coccomyxa</taxon>
    </lineage>
</organism>
<gene>
    <name evidence="1" type="primary">g7127</name>
    <name evidence="1" type="ORF">VP750_LOCUS6100</name>
</gene>
<accession>A0ABP1FY88</accession>
<proteinExistence type="predicted"/>
<evidence type="ECO:0000313" key="2">
    <source>
        <dbReference type="Proteomes" id="UP001497392"/>
    </source>
</evidence>
<reference evidence="1 2" key="1">
    <citation type="submission" date="2024-06" db="EMBL/GenBank/DDBJ databases">
        <authorList>
            <person name="Kraege A."/>
            <person name="Thomma B."/>
        </authorList>
    </citation>
    <scope>NUCLEOTIDE SEQUENCE [LARGE SCALE GENOMIC DNA]</scope>
</reference>
<name>A0ABP1FY88_9CHLO</name>